<feature type="region of interest" description="Disordered" evidence="10">
    <location>
        <begin position="324"/>
        <end position="346"/>
    </location>
</feature>
<evidence type="ECO:0000256" key="5">
    <source>
        <dbReference type="ARBA" id="ARBA00022692"/>
    </source>
</evidence>
<dbReference type="InterPro" id="IPR003378">
    <property type="entry name" value="Fringe-like_glycosylTrfase"/>
</dbReference>
<keyword evidence="6" id="KW-0735">Signal-anchor</keyword>
<feature type="compositionally biased region" description="Basic residues" evidence="10">
    <location>
        <begin position="1"/>
        <end position="10"/>
    </location>
</feature>
<keyword evidence="3" id="KW-0328">Glycosyltransferase</keyword>
<name>A0ABQ7QPY7_PLUXY</name>
<evidence type="ECO:0000256" key="9">
    <source>
        <dbReference type="ARBA" id="ARBA00037847"/>
    </source>
</evidence>
<feature type="region of interest" description="Disordered" evidence="10">
    <location>
        <begin position="1"/>
        <end position="49"/>
    </location>
</feature>
<gene>
    <name evidence="13" type="ORF">JYU34_007248</name>
</gene>
<dbReference type="Pfam" id="PF02434">
    <property type="entry name" value="Fringe"/>
    <property type="match status" value="1"/>
</dbReference>
<dbReference type="PANTHER" id="PTHR10811">
    <property type="entry name" value="FRINGE-RELATED"/>
    <property type="match status" value="1"/>
</dbReference>
<feature type="compositionally biased region" description="Polar residues" evidence="10">
    <location>
        <begin position="27"/>
        <end position="49"/>
    </location>
</feature>
<evidence type="ECO:0000256" key="7">
    <source>
        <dbReference type="ARBA" id="ARBA00022989"/>
    </source>
</evidence>
<proteinExistence type="inferred from homology"/>
<keyword evidence="14" id="KW-1185">Reference proteome</keyword>
<evidence type="ECO:0000256" key="10">
    <source>
        <dbReference type="SAM" id="MobiDB-lite"/>
    </source>
</evidence>
<keyword evidence="7 11" id="KW-1133">Transmembrane helix</keyword>
<keyword evidence="5 11" id="KW-0812">Transmembrane</keyword>
<dbReference type="Gene3D" id="3.90.550.50">
    <property type="match status" value="1"/>
</dbReference>
<feature type="transmembrane region" description="Helical" evidence="11">
    <location>
        <begin position="203"/>
        <end position="220"/>
    </location>
</feature>
<dbReference type="EMBL" id="JAHIBW010000010">
    <property type="protein sequence ID" value="KAG7307109.1"/>
    <property type="molecule type" value="Genomic_DNA"/>
</dbReference>
<evidence type="ECO:0000256" key="8">
    <source>
        <dbReference type="ARBA" id="ARBA00023136"/>
    </source>
</evidence>
<keyword evidence="8 11" id="KW-0472">Membrane</keyword>
<evidence type="ECO:0000256" key="4">
    <source>
        <dbReference type="ARBA" id="ARBA00022679"/>
    </source>
</evidence>
<feature type="domain" description="Fringe-like glycosyltransferase" evidence="12">
    <location>
        <begin position="123"/>
        <end position="291"/>
    </location>
</feature>
<reference evidence="13 14" key="1">
    <citation type="submission" date="2021-06" db="EMBL/GenBank/DDBJ databases">
        <title>A haploid diamondback moth (Plutella xylostella L.) genome assembly resolves 31 chromosomes and identifies a diamide resistance mutation.</title>
        <authorList>
            <person name="Ward C.M."/>
            <person name="Perry K.D."/>
            <person name="Baker G."/>
            <person name="Powis K."/>
            <person name="Heckel D.G."/>
            <person name="Baxter S.W."/>
        </authorList>
    </citation>
    <scope>NUCLEOTIDE SEQUENCE [LARGE SCALE GENOMIC DNA]</scope>
    <source>
        <strain evidence="13 14">LV</strain>
        <tissue evidence="13">Single pupa</tissue>
    </source>
</reference>
<evidence type="ECO:0000313" key="14">
    <source>
        <dbReference type="Proteomes" id="UP000823941"/>
    </source>
</evidence>
<sequence length="346" mass="40294">MIQKANKKKTNATDVKSTEKSFKKYESSTTMPELSTNKSKSFDTNSSLKNSVGNKDSKTFIIIKKGSSVKTNPESSTAELMSRQKYSEGDTIRSIFKFRNSVDAAINKGVWANTYKSSESEIEEEILKDAEALIHPANKVKIYAREPKWFCHFDDRTYVNVNQLVNVLQRFNYLDEWYLGKKHRNVSLSKLPSRRKKYRVKKIFYSSNTAGFCLSLGMIHKIKHYIRGDRFNQFCAAYDLKDDAALGFIIIHLLKIELFNLPEFHSRKEHIKFKPMQSFRDQVSFSFKEANTFQSLHCFLYPRSQYCKTPQMLQTLKDMFTGDHFTDDDDDDDGDKYDDDEEDDDD</sequence>
<comment type="caution">
    <text evidence="13">The sequence shown here is derived from an EMBL/GenBank/DDBJ whole genome shotgun (WGS) entry which is preliminary data.</text>
</comment>
<protein>
    <recommendedName>
        <fullName evidence="12">Fringe-like glycosyltransferase domain-containing protein</fullName>
    </recommendedName>
</protein>
<evidence type="ECO:0000313" key="13">
    <source>
        <dbReference type="EMBL" id="KAG7307109.1"/>
    </source>
</evidence>
<organism evidence="13 14">
    <name type="scientific">Plutella xylostella</name>
    <name type="common">Diamondback moth</name>
    <name type="synonym">Plutella maculipennis</name>
    <dbReference type="NCBI Taxonomy" id="51655"/>
    <lineage>
        <taxon>Eukaryota</taxon>
        <taxon>Metazoa</taxon>
        <taxon>Ecdysozoa</taxon>
        <taxon>Arthropoda</taxon>
        <taxon>Hexapoda</taxon>
        <taxon>Insecta</taxon>
        <taxon>Pterygota</taxon>
        <taxon>Neoptera</taxon>
        <taxon>Endopterygota</taxon>
        <taxon>Lepidoptera</taxon>
        <taxon>Glossata</taxon>
        <taxon>Ditrysia</taxon>
        <taxon>Yponomeutoidea</taxon>
        <taxon>Plutellidae</taxon>
        <taxon>Plutella</taxon>
    </lineage>
</organism>
<dbReference type="Proteomes" id="UP000823941">
    <property type="component" value="Chromosome 10"/>
</dbReference>
<evidence type="ECO:0000256" key="2">
    <source>
        <dbReference type="ARBA" id="ARBA00008661"/>
    </source>
</evidence>
<comment type="subcellular location">
    <subcellularLocation>
        <location evidence="9">Endomembrane system</location>
        <topology evidence="9">Single-pass membrane protein</topology>
    </subcellularLocation>
    <subcellularLocation>
        <location evidence="1">Membrane</location>
        <topology evidence="1">Single-pass type II membrane protein</topology>
    </subcellularLocation>
</comment>
<feature type="compositionally biased region" description="Acidic residues" evidence="10">
    <location>
        <begin position="326"/>
        <end position="346"/>
    </location>
</feature>
<evidence type="ECO:0000256" key="6">
    <source>
        <dbReference type="ARBA" id="ARBA00022968"/>
    </source>
</evidence>
<evidence type="ECO:0000256" key="11">
    <source>
        <dbReference type="SAM" id="Phobius"/>
    </source>
</evidence>
<evidence type="ECO:0000256" key="3">
    <source>
        <dbReference type="ARBA" id="ARBA00022676"/>
    </source>
</evidence>
<keyword evidence="4" id="KW-0808">Transferase</keyword>
<evidence type="ECO:0000259" key="12">
    <source>
        <dbReference type="Pfam" id="PF02434"/>
    </source>
</evidence>
<accession>A0ABQ7QPY7</accession>
<feature type="compositionally biased region" description="Basic and acidic residues" evidence="10">
    <location>
        <begin position="16"/>
        <end position="26"/>
    </location>
</feature>
<comment type="similarity">
    <text evidence="2">Belongs to the glycosyltransferase 31 family.</text>
</comment>
<evidence type="ECO:0000256" key="1">
    <source>
        <dbReference type="ARBA" id="ARBA00004606"/>
    </source>
</evidence>